<dbReference type="InterPro" id="IPR038670">
    <property type="entry name" value="HslJ-like_sf"/>
</dbReference>
<name>A0A370FME5_9BURK</name>
<evidence type="ECO:0000259" key="2">
    <source>
        <dbReference type="Pfam" id="PF03724"/>
    </source>
</evidence>
<feature type="chain" id="PRO_5017026016" evidence="1">
    <location>
        <begin position="24"/>
        <end position="147"/>
    </location>
</feature>
<feature type="domain" description="DUF306" evidence="2">
    <location>
        <begin position="33"/>
        <end position="143"/>
    </location>
</feature>
<dbReference type="PANTHER" id="PTHR35535:SF1">
    <property type="entry name" value="HEAT SHOCK PROTEIN HSLJ"/>
    <property type="match status" value="1"/>
</dbReference>
<protein>
    <submittedName>
        <fullName evidence="3">Heat shock protein HslJ</fullName>
    </submittedName>
</protein>
<keyword evidence="1" id="KW-0732">Signal</keyword>
<dbReference type="RefSeq" id="WP_114801645.1">
    <property type="nucleotide sequence ID" value="NZ_QQAV01000001.1"/>
</dbReference>
<keyword evidence="3" id="KW-0346">Stress response</keyword>
<evidence type="ECO:0000313" key="3">
    <source>
        <dbReference type="EMBL" id="RDI28862.1"/>
    </source>
</evidence>
<gene>
    <name evidence="3" type="ORF">DFR41_101618</name>
</gene>
<dbReference type="AlphaFoldDB" id="A0A370FME5"/>
<reference evidence="3 4" key="1">
    <citation type="submission" date="2018-07" db="EMBL/GenBank/DDBJ databases">
        <title>Genomic Encyclopedia of Type Strains, Phase IV (KMG-IV): sequencing the most valuable type-strain genomes for metagenomic binning, comparative biology and taxonomic classification.</title>
        <authorList>
            <person name="Goeker M."/>
        </authorList>
    </citation>
    <scope>NUCLEOTIDE SEQUENCE [LARGE SCALE GENOMIC DNA]</scope>
    <source>
        <strain evidence="3 4">DSM 21352</strain>
    </source>
</reference>
<accession>A0A370FME5</accession>
<evidence type="ECO:0000313" key="4">
    <source>
        <dbReference type="Proteomes" id="UP000255265"/>
    </source>
</evidence>
<dbReference type="PANTHER" id="PTHR35535">
    <property type="entry name" value="HEAT SHOCK PROTEIN HSLJ"/>
    <property type="match status" value="1"/>
</dbReference>
<dbReference type="STRING" id="433924.NS331_16405"/>
<dbReference type="EMBL" id="QQAV01000001">
    <property type="protein sequence ID" value="RDI28862.1"/>
    <property type="molecule type" value="Genomic_DNA"/>
</dbReference>
<dbReference type="Pfam" id="PF03724">
    <property type="entry name" value="META"/>
    <property type="match status" value="1"/>
</dbReference>
<feature type="signal peptide" evidence="1">
    <location>
        <begin position="1"/>
        <end position="23"/>
    </location>
</feature>
<dbReference type="InterPro" id="IPR005184">
    <property type="entry name" value="DUF306_Meta_HslJ"/>
</dbReference>
<proteinExistence type="predicted"/>
<evidence type="ECO:0000256" key="1">
    <source>
        <dbReference type="SAM" id="SignalP"/>
    </source>
</evidence>
<dbReference type="InterPro" id="IPR053147">
    <property type="entry name" value="Hsp_HslJ-like"/>
</dbReference>
<dbReference type="Proteomes" id="UP000255265">
    <property type="component" value="Unassembled WGS sequence"/>
</dbReference>
<dbReference type="Gene3D" id="2.40.128.270">
    <property type="match status" value="1"/>
</dbReference>
<comment type="caution">
    <text evidence="3">The sequence shown here is derived from an EMBL/GenBank/DDBJ whole genome shotgun (WGS) entry which is preliminary data.</text>
</comment>
<dbReference type="PROSITE" id="PS51257">
    <property type="entry name" value="PROKAR_LIPOPROTEIN"/>
    <property type="match status" value="1"/>
</dbReference>
<sequence>MPAIARRHRLLLAFALPAVLSLAACGSGVSLDEPIEGPSWRLVQLQGEMVDGGGDPQGTPSVQFGSDGRAVGSGGCNRFSGTYSRTASQLRIGQLAATRMACAAPERGQREMQFFQALQSTASYRLQAPARLVLLDGSGRTVAMLQR</sequence>
<dbReference type="OrthoDB" id="5348860at2"/>
<keyword evidence="4" id="KW-1185">Reference proteome</keyword>
<organism evidence="3 4">
    <name type="scientific">Pseudacidovorax intermedius</name>
    <dbReference type="NCBI Taxonomy" id="433924"/>
    <lineage>
        <taxon>Bacteria</taxon>
        <taxon>Pseudomonadati</taxon>
        <taxon>Pseudomonadota</taxon>
        <taxon>Betaproteobacteria</taxon>
        <taxon>Burkholderiales</taxon>
        <taxon>Comamonadaceae</taxon>
        <taxon>Pseudacidovorax</taxon>
    </lineage>
</organism>